<dbReference type="Gene3D" id="2.50.20.10">
    <property type="entry name" value="Lipoprotein localisation LolA/LolB/LppX"/>
    <property type="match status" value="1"/>
</dbReference>
<proteinExistence type="predicted"/>
<keyword evidence="2" id="KW-1185">Reference proteome</keyword>
<organism evidence="1 2">
    <name type="scientific">Amycolatopsis saalfeldensis</name>
    <dbReference type="NCBI Taxonomy" id="394193"/>
    <lineage>
        <taxon>Bacteria</taxon>
        <taxon>Bacillati</taxon>
        <taxon>Actinomycetota</taxon>
        <taxon>Actinomycetes</taxon>
        <taxon>Pseudonocardiales</taxon>
        <taxon>Pseudonocardiaceae</taxon>
        <taxon>Amycolatopsis</taxon>
    </lineage>
</organism>
<dbReference type="Proteomes" id="UP000198582">
    <property type="component" value="Unassembled WGS sequence"/>
</dbReference>
<gene>
    <name evidence="1" type="ORF">SAMN04489732_103412</name>
</gene>
<sequence>MPVSVVRRERWWRWAVVGVVAVLLVAAPLVAGAVGPSGPSVDAGRLRDLVQRSDSVMYEGEARSTGSLALPELPNLADVSALFAGTTTMRAWYEGPDRYRVATLTTAGERDLYRLPQGEYTWDYGANMLTELAGRPAVRLPRASDLLPPELARWILRSAPGEAVSTLPARRVAGIDASGLRLVPADPDTTIGRVDLWADPVSGLPVRVEVTARGQQNPVLVTGFDDVEQRPQVVGTPRAAPGSGFTVTNAPDISKALGSFGRVRLPATLAGKPVSQAEFGGVEGTALYGAGLSTFAVVAVPRNVADAAADAASKAGGTKSGDTVLLSITPLSLAIVRPPGTRRAYLLAGPVATSLLASAGDELARLRRSGR</sequence>
<accession>A0A1H8UQN6</accession>
<dbReference type="AlphaFoldDB" id="A0A1H8UQN6"/>
<evidence type="ECO:0000313" key="2">
    <source>
        <dbReference type="Proteomes" id="UP000198582"/>
    </source>
</evidence>
<protein>
    <recommendedName>
        <fullName evidence="3">Sigma E regulatory protein, MucB/RseB</fullName>
    </recommendedName>
</protein>
<dbReference type="STRING" id="394193.SAMN04489732_103412"/>
<dbReference type="EMBL" id="FOEF01000003">
    <property type="protein sequence ID" value="SEP05512.1"/>
    <property type="molecule type" value="Genomic_DNA"/>
</dbReference>
<evidence type="ECO:0000313" key="1">
    <source>
        <dbReference type="EMBL" id="SEP05512.1"/>
    </source>
</evidence>
<reference evidence="1 2" key="1">
    <citation type="submission" date="2016-10" db="EMBL/GenBank/DDBJ databases">
        <authorList>
            <person name="de Groot N.N."/>
        </authorList>
    </citation>
    <scope>NUCLEOTIDE SEQUENCE [LARGE SCALE GENOMIC DNA]</scope>
    <source>
        <strain evidence="1 2">DSM 44993</strain>
    </source>
</reference>
<evidence type="ECO:0008006" key="3">
    <source>
        <dbReference type="Google" id="ProtNLM"/>
    </source>
</evidence>
<dbReference type="RefSeq" id="WP_091615661.1">
    <property type="nucleotide sequence ID" value="NZ_FOEF01000003.1"/>
</dbReference>
<dbReference type="OrthoDB" id="4860341at2"/>
<name>A0A1H8UQN6_9PSEU</name>